<accession>A0A9W7ZQB8</accession>
<dbReference type="Gene3D" id="3.30.170.10">
    <property type="entry name" value="Cyclin-dependent kinase, regulatory subunit"/>
    <property type="match status" value="1"/>
</dbReference>
<comment type="similarity">
    <text evidence="1 4">Belongs to the CKS family.</text>
</comment>
<dbReference type="EMBL" id="JANBPU010000568">
    <property type="protein sequence ID" value="KAJ1910502.1"/>
    <property type="molecule type" value="Genomic_DNA"/>
</dbReference>
<dbReference type="SUPFAM" id="SSF55637">
    <property type="entry name" value="Cell cycle regulatory proteins"/>
    <property type="match status" value="1"/>
</dbReference>
<comment type="function">
    <text evidence="4">Binds to the catalytic subunit of the cyclin dependent kinases and is essential for their biological function.</text>
</comment>
<dbReference type="InterPro" id="IPR000789">
    <property type="entry name" value="Cyclin-dep_kinase_reg-sub"/>
</dbReference>
<evidence type="ECO:0000256" key="3">
    <source>
        <dbReference type="ARBA" id="ARBA00023306"/>
    </source>
</evidence>
<evidence type="ECO:0000313" key="5">
    <source>
        <dbReference type="EMBL" id="KAJ1910502.1"/>
    </source>
</evidence>
<evidence type="ECO:0000256" key="1">
    <source>
        <dbReference type="ARBA" id="ARBA00007782"/>
    </source>
</evidence>
<gene>
    <name evidence="5" type="ORF">H4219_006197</name>
</gene>
<keyword evidence="2 4" id="KW-0132">Cell division</keyword>
<organism evidence="5 6">
    <name type="scientific">Mycoemilia scoparia</name>
    <dbReference type="NCBI Taxonomy" id="417184"/>
    <lineage>
        <taxon>Eukaryota</taxon>
        <taxon>Fungi</taxon>
        <taxon>Fungi incertae sedis</taxon>
        <taxon>Zoopagomycota</taxon>
        <taxon>Kickxellomycotina</taxon>
        <taxon>Kickxellomycetes</taxon>
        <taxon>Kickxellales</taxon>
        <taxon>Kickxellaceae</taxon>
        <taxon>Mycoemilia</taxon>
    </lineage>
</organism>
<dbReference type="SMART" id="SM01084">
    <property type="entry name" value="CKS"/>
    <property type="match status" value="1"/>
</dbReference>
<dbReference type="InterPro" id="IPR036858">
    <property type="entry name" value="Cyclin-dep_kinase_reg-sub_sf"/>
</dbReference>
<dbReference type="AlphaFoldDB" id="A0A9W7ZQB8"/>
<dbReference type="PRINTS" id="PR00296">
    <property type="entry name" value="CYCLINKINASE"/>
</dbReference>
<name>A0A9W7ZQB8_9FUNG</name>
<evidence type="ECO:0000313" key="6">
    <source>
        <dbReference type="Proteomes" id="UP001150538"/>
    </source>
</evidence>
<comment type="caution">
    <text evidence="5">The sequence shown here is derived from an EMBL/GenBank/DDBJ whole genome shotgun (WGS) entry which is preliminary data.</text>
</comment>
<keyword evidence="6" id="KW-1185">Reference proteome</keyword>
<reference evidence="5" key="1">
    <citation type="submission" date="2022-07" db="EMBL/GenBank/DDBJ databases">
        <title>Phylogenomic reconstructions and comparative analyses of Kickxellomycotina fungi.</title>
        <authorList>
            <person name="Reynolds N.K."/>
            <person name="Stajich J.E."/>
            <person name="Barry K."/>
            <person name="Grigoriev I.V."/>
            <person name="Crous P."/>
            <person name="Smith M.E."/>
        </authorList>
    </citation>
    <scope>NUCLEOTIDE SEQUENCE</scope>
    <source>
        <strain evidence="5">NBRC 100468</strain>
    </source>
</reference>
<evidence type="ECO:0000256" key="4">
    <source>
        <dbReference type="RuleBase" id="RU311113"/>
    </source>
</evidence>
<sequence length="96" mass="11503">MTQVETNGTAIGAVAGSKTSRTINYEEQKKYDIEKYAEDIYYSERYYDDFNEYRHVFLPSPLRKYLPKPIRLMSEEEWRNLGVQQSVGWEHYMIHV</sequence>
<proteinExistence type="inferred from homology"/>
<dbReference type="GO" id="GO:0051301">
    <property type="term" value="P:cell division"/>
    <property type="evidence" value="ECO:0007669"/>
    <property type="project" value="UniProtKB-UniRule"/>
</dbReference>
<dbReference type="GO" id="GO:0016538">
    <property type="term" value="F:cyclin-dependent protein serine/threonine kinase regulator activity"/>
    <property type="evidence" value="ECO:0007669"/>
    <property type="project" value="InterPro"/>
</dbReference>
<dbReference type="Proteomes" id="UP001150538">
    <property type="component" value="Unassembled WGS sequence"/>
</dbReference>
<dbReference type="Pfam" id="PF01111">
    <property type="entry name" value="CKS"/>
    <property type="match status" value="1"/>
</dbReference>
<dbReference type="OrthoDB" id="440676at2759"/>
<dbReference type="PANTHER" id="PTHR23415">
    <property type="entry name" value="CYCLIN-DEPENDENT KINASES REGULATORY SUBUNIT/60S RIBOSOME SUBUNIT BIOGENESIS PROTEIN NIP7"/>
    <property type="match status" value="1"/>
</dbReference>
<protein>
    <recommendedName>
        <fullName evidence="4">Cyclin-dependent kinases regulatory subunit</fullName>
    </recommendedName>
</protein>
<keyword evidence="3 4" id="KW-0131">Cell cycle</keyword>
<evidence type="ECO:0000256" key="2">
    <source>
        <dbReference type="ARBA" id="ARBA00022618"/>
    </source>
</evidence>